<organism evidence="11 12">
    <name type="scientific">Pendulispora albinea</name>
    <dbReference type="NCBI Taxonomy" id="2741071"/>
    <lineage>
        <taxon>Bacteria</taxon>
        <taxon>Pseudomonadati</taxon>
        <taxon>Myxococcota</taxon>
        <taxon>Myxococcia</taxon>
        <taxon>Myxococcales</taxon>
        <taxon>Sorangiineae</taxon>
        <taxon>Pendulisporaceae</taxon>
        <taxon>Pendulispora</taxon>
    </lineage>
</organism>
<name>A0ABZ2MAF5_9BACT</name>
<dbReference type="PROSITE" id="PS50045">
    <property type="entry name" value="SIGMA54_INTERACT_4"/>
    <property type="match status" value="1"/>
</dbReference>
<dbReference type="Gene3D" id="1.10.8.60">
    <property type="match status" value="1"/>
</dbReference>
<feature type="region of interest" description="Disordered" evidence="8">
    <location>
        <begin position="417"/>
        <end position="468"/>
    </location>
</feature>
<dbReference type="SUPFAM" id="SSF46689">
    <property type="entry name" value="Homeodomain-like"/>
    <property type="match status" value="1"/>
</dbReference>
<dbReference type="CDD" id="cd00009">
    <property type="entry name" value="AAA"/>
    <property type="match status" value="1"/>
</dbReference>
<evidence type="ECO:0000256" key="5">
    <source>
        <dbReference type="ARBA" id="ARBA00023125"/>
    </source>
</evidence>
<evidence type="ECO:0000256" key="2">
    <source>
        <dbReference type="ARBA" id="ARBA00022741"/>
    </source>
</evidence>
<feature type="modified residue" description="4-aspartylphosphate" evidence="7">
    <location>
        <position position="88"/>
    </location>
</feature>
<reference evidence="11 12" key="1">
    <citation type="submission" date="2021-12" db="EMBL/GenBank/DDBJ databases">
        <title>Discovery of the Pendulisporaceae a myxobacterial family with distinct sporulation behavior and unique specialized metabolism.</title>
        <authorList>
            <person name="Garcia R."/>
            <person name="Popoff A."/>
            <person name="Bader C.D."/>
            <person name="Loehr J."/>
            <person name="Walesch S."/>
            <person name="Walt C."/>
            <person name="Boldt J."/>
            <person name="Bunk B."/>
            <person name="Haeckl F.J.F.P.J."/>
            <person name="Gunesch A.P."/>
            <person name="Birkelbach J."/>
            <person name="Nuebel U."/>
            <person name="Pietschmann T."/>
            <person name="Bach T."/>
            <person name="Mueller R."/>
        </authorList>
    </citation>
    <scope>NUCLEOTIDE SEQUENCE [LARGE SCALE GENOMIC DNA]</scope>
    <source>
        <strain evidence="11 12">MSr11954</strain>
    </source>
</reference>
<dbReference type="Gene3D" id="1.10.10.60">
    <property type="entry name" value="Homeodomain-like"/>
    <property type="match status" value="1"/>
</dbReference>
<feature type="compositionally biased region" description="Gly residues" evidence="8">
    <location>
        <begin position="1"/>
        <end position="17"/>
    </location>
</feature>
<dbReference type="PROSITE" id="PS00688">
    <property type="entry name" value="SIGMA54_INTERACT_3"/>
    <property type="match status" value="1"/>
</dbReference>
<dbReference type="InterPro" id="IPR003593">
    <property type="entry name" value="AAA+_ATPase"/>
</dbReference>
<dbReference type="InterPro" id="IPR002078">
    <property type="entry name" value="Sigma_54_int"/>
</dbReference>
<dbReference type="InterPro" id="IPR058031">
    <property type="entry name" value="AAA_lid_NorR"/>
</dbReference>
<keyword evidence="12" id="KW-1185">Reference proteome</keyword>
<dbReference type="InterPro" id="IPR025944">
    <property type="entry name" value="Sigma_54_int_dom_CS"/>
</dbReference>
<evidence type="ECO:0000256" key="3">
    <source>
        <dbReference type="ARBA" id="ARBA00022840"/>
    </source>
</evidence>
<evidence type="ECO:0000313" key="12">
    <source>
        <dbReference type="Proteomes" id="UP001370348"/>
    </source>
</evidence>
<keyword evidence="3" id="KW-0067">ATP-binding</keyword>
<protein>
    <submittedName>
        <fullName evidence="11">Sigma-54 dependent transcriptional regulator</fullName>
    </submittedName>
</protein>
<dbReference type="EMBL" id="CP089984">
    <property type="protein sequence ID" value="WXB19475.1"/>
    <property type="molecule type" value="Genomic_DNA"/>
</dbReference>
<evidence type="ECO:0000259" key="10">
    <source>
        <dbReference type="PROSITE" id="PS50110"/>
    </source>
</evidence>
<keyword evidence="6" id="KW-0804">Transcription</keyword>
<dbReference type="PROSITE" id="PS50110">
    <property type="entry name" value="RESPONSE_REGULATORY"/>
    <property type="match status" value="1"/>
</dbReference>
<dbReference type="InterPro" id="IPR002197">
    <property type="entry name" value="HTH_Fis"/>
</dbReference>
<dbReference type="PRINTS" id="PR01590">
    <property type="entry name" value="HTHFIS"/>
</dbReference>
<evidence type="ECO:0000313" key="11">
    <source>
        <dbReference type="EMBL" id="WXB19475.1"/>
    </source>
</evidence>
<dbReference type="PANTHER" id="PTHR32071:SF17">
    <property type="entry name" value="TRANSCRIPTIONAL REGULATOR (NTRC FAMILY)"/>
    <property type="match status" value="1"/>
</dbReference>
<dbReference type="SMART" id="SM00382">
    <property type="entry name" value="AAA"/>
    <property type="match status" value="1"/>
</dbReference>
<dbReference type="Proteomes" id="UP001370348">
    <property type="component" value="Chromosome"/>
</dbReference>
<keyword evidence="2" id="KW-0547">Nucleotide-binding</keyword>
<evidence type="ECO:0000256" key="4">
    <source>
        <dbReference type="ARBA" id="ARBA00023015"/>
    </source>
</evidence>
<dbReference type="Pfam" id="PF25601">
    <property type="entry name" value="AAA_lid_14"/>
    <property type="match status" value="1"/>
</dbReference>
<evidence type="ECO:0000256" key="6">
    <source>
        <dbReference type="ARBA" id="ARBA00023163"/>
    </source>
</evidence>
<dbReference type="InterPro" id="IPR025943">
    <property type="entry name" value="Sigma_54_int_dom_ATP-bd_2"/>
</dbReference>
<evidence type="ECO:0000256" key="8">
    <source>
        <dbReference type="SAM" id="MobiDB-lite"/>
    </source>
</evidence>
<dbReference type="PANTHER" id="PTHR32071">
    <property type="entry name" value="TRANSCRIPTIONAL REGULATORY PROTEIN"/>
    <property type="match status" value="1"/>
</dbReference>
<dbReference type="Gene3D" id="3.40.50.300">
    <property type="entry name" value="P-loop containing nucleotide triphosphate hydrolases"/>
    <property type="match status" value="1"/>
</dbReference>
<proteinExistence type="predicted"/>
<dbReference type="Gene3D" id="3.40.50.2300">
    <property type="match status" value="1"/>
</dbReference>
<dbReference type="SMART" id="SM00448">
    <property type="entry name" value="REC"/>
    <property type="match status" value="1"/>
</dbReference>
<sequence length="522" mass="56676">MTAAGNTGGGSGGGTSGSSGSSGHPLTPDSGVPGAKTVLVVDDEKNIRRALELVLAGEGYRVLLAENAGQALRLLGNPESPVDLAIFDVKLPDMSGLDALERIRRDEAIKDLPIIVISGHATVNDAVQAIKLGASDFFEKPLARERVLVSVKNVLEAAQTRRALAEVTRLQSQRYEMIGQAPAMGRLFHDIEKVAPTKAGVLITGESGTGKELISRAIHRLSPRTDGPFVKVNCAAIPRELIESELFGHERGAFTGAQARKRGFFEQAHGGTLFLDEIGDMDLVAQAKVLRALQSGEISRVGSEHVMHVDVRVLAATNKDLSKAVERQTFREDLFFRLNVFPIRSPALRERVEDIPLLAAAFMKAFARENGTKEKPIDPEVVRALIARKWPGNVRELKNVVERMAILSGDRVTIADLPEDPHESPFGEEDAPEPAGAESPSILPASPEGDHDHDEHSPSGPPPVPGSYMTLREFREYSERKYIVDTLKLTGWNISRTAVILGVERTNLHKKIRAFAIKRGEG</sequence>
<dbReference type="PROSITE" id="PS00676">
    <property type="entry name" value="SIGMA54_INTERACT_2"/>
    <property type="match status" value="1"/>
</dbReference>
<dbReference type="Pfam" id="PF00158">
    <property type="entry name" value="Sigma54_activat"/>
    <property type="match status" value="1"/>
</dbReference>
<feature type="domain" description="Response regulatory" evidence="10">
    <location>
        <begin position="37"/>
        <end position="155"/>
    </location>
</feature>
<evidence type="ECO:0000256" key="7">
    <source>
        <dbReference type="PROSITE-ProRule" id="PRU00169"/>
    </source>
</evidence>
<dbReference type="SUPFAM" id="SSF52540">
    <property type="entry name" value="P-loop containing nucleoside triphosphate hydrolases"/>
    <property type="match status" value="1"/>
</dbReference>
<accession>A0ABZ2MAF5</accession>
<keyword evidence="4" id="KW-0805">Transcription regulation</keyword>
<feature type="domain" description="Sigma-54 factor interaction" evidence="9">
    <location>
        <begin position="177"/>
        <end position="406"/>
    </location>
</feature>
<dbReference type="PROSITE" id="PS00675">
    <property type="entry name" value="SIGMA54_INTERACT_1"/>
    <property type="match status" value="1"/>
</dbReference>
<dbReference type="RefSeq" id="WP_394829090.1">
    <property type="nucleotide sequence ID" value="NZ_CP089984.1"/>
</dbReference>
<dbReference type="InterPro" id="IPR001789">
    <property type="entry name" value="Sig_transdc_resp-reg_receiver"/>
</dbReference>
<dbReference type="Pfam" id="PF00072">
    <property type="entry name" value="Response_reg"/>
    <property type="match status" value="1"/>
</dbReference>
<dbReference type="InterPro" id="IPR025662">
    <property type="entry name" value="Sigma_54_int_dom_ATP-bd_1"/>
</dbReference>
<feature type="region of interest" description="Disordered" evidence="8">
    <location>
        <begin position="1"/>
        <end position="34"/>
    </location>
</feature>
<keyword evidence="1 7" id="KW-0597">Phosphoprotein</keyword>
<dbReference type="InterPro" id="IPR027417">
    <property type="entry name" value="P-loop_NTPase"/>
</dbReference>
<gene>
    <name evidence="11" type="ORF">LZC94_19880</name>
</gene>
<keyword evidence="5" id="KW-0238">DNA-binding</keyword>
<evidence type="ECO:0000256" key="1">
    <source>
        <dbReference type="ARBA" id="ARBA00022553"/>
    </source>
</evidence>
<dbReference type="SUPFAM" id="SSF52172">
    <property type="entry name" value="CheY-like"/>
    <property type="match status" value="1"/>
</dbReference>
<dbReference type="Pfam" id="PF02954">
    <property type="entry name" value="HTH_8"/>
    <property type="match status" value="1"/>
</dbReference>
<dbReference type="InterPro" id="IPR009057">
    <property type="entry name" value="Homeodomain-like_sf"/>
</dbReference>
<feature type="compositionally biased region" description="Basic and acidic residues" evidence="8">
    <location>
        <begin position="448"/>
        <end position="457"/>
    </location>
</feature>
<dbReference type="InterPro" id="IPR011006">
    <property type="entry name" value="CheY-like_superfamily"/>
</dbReference>
<evidence type="ECO:0000259" key="9">
    <source>
        <dbReference type="PROSITE" id="PS50045"/>
    </source>
</evidence>